<accession>C8X747</accession>
<evidence type="ECO:0000256" key="5">
    <source>
        <dbReference type="ARBA" id="ARBA00023136"/>
    </source>
</evidence>
<keyword evidence="10" id="KW-1185">Reference proteome</keyword>
<dbReference type="OrthoDB" id="7051771at2"/>
<proteinExistence type="predicted"/>
<organism evidence="9 10">
    <name type="scientific">Nakamurella multipartita (strain ATCC 700099 / DSM 44233 / CIP 104796 / JCM 9543 / NBRC 105858 / Y-104)</name>
    <name type="common">Microsphaera multipartita</name>
    <dbReference type="NCBI Taxonomy" id="479431"/>
    <lineage>
        <taxon>Bacteria</taxon>
        <taxon>Bacillati</taxon>
        <taxon>Actinomycetota</taxon>
        <taxon>Actinomycetes</taxon>
        <taxon>Nakamurellales</taxon>
        <taxon>Nakamurellaceae</taxon>
        <taxon>Nakamurella</taxon>
    </lineage>
</organism>
<dbReference type="InterPro" id="IPR050545">
    <property type="entry name" value="Mycobact_MmpL"/>
</dbReference>
<feature type="transmembrane region" description="Helical" evidence="7">
    <location>
        <begin position="578"/>
        <end position="603"/>
    </location>
</feature>
<dbReference type="HOGENOM" id="CLU_005108_1_1_11"/>
<dbReference type="InterPro" id="IPR000731">
    <property type="entry name" value="SSD"/>
</dbReference>
<name>C8X747_NAKMY</name>
<feature type="transmembrane region" description="Helical" evidence="7">
    <location>
        <begin position="220"/>
        <end position="242"/>
    </location>
</feature>
<dbReference type="Pfam" id="PF03176">
    <property type="entry name" value="MMPL"/>
    <property type="match status" value="2"/>
</dbReference>
<dbReference type="eggNOG" id="COG2409">
    <property type="taxonomic scope" value="Bacteria"/>
</dbReference>
<evidence type="ECO:0000256" key="2">
    <source>
        <dbReference type="ARBA" id="ARBA00022475"/>
    </source>
</evidence>
<dbReference type="STRING" id="479431.Namu_0497"/>
<feature type="transmembrane region" description="Helical" evidence="7">
    <location>
        <begin position="195"/>
        <end position="214"/>
    </location>
</feature>
<evidence type="ECO:0000256" key="6">
    <source>
        <dbReference type="SAM" id="MobiDB-lite"/>
    </source>
</evidence>
<keyword evidence="5 7" id="KW-0472">Membrane</keyword>
<dbReference type="Proteomes" id="UP000002218">
    <property type="component" value="Chromosome"/>
</dbReference>
<dbReference type="GO" id="GO:0005886">
    <property type="term" value="C:plasma membrane"/>
    <property type="evidence" value="ECO:0007669"/>
    <property type="project" value="UniProtKB-SubCell"/>
</dbReference>
<comment type="subcellular location">
    <subcellularLocation>
        <location evidence="1">Cell membrane</location>
        <topology evidence="1">Multi-pass membrane protein</topology>
    </subcellularLocation>
</comment>
<keyword evidence="3 7" id="KW-0812">Transmembrane</keyword>
<dbReference type="PANTHER" id="PTHR33406:SF13">
    <property type="entry name" value="MEMBRANE PROTEIN YDFJ"/>
    <property type="match status" value="1"/>
</dbReference>
<feature type="region of interest" description="Disordered" evidence="6">
    <location>
        <begin position="704"/>
        <end position="732"/>
    </location>
</feature>
<feature type="transmembrane region" description="Helical" evidence="7">
    <location>
        <begin position="546"/>
        <end position="566"/>
    </location>
</feature>
<feature type="transmembrane region" description="Helical" evidence="7">
    <location>
        <begin position="170"/>
        <end position="188"/>
    </location>
</feature>
<dbReference type="SUPFAM" id="SSF82866">
    <property type="entry name" value="Multidrug efflux transporter AcrB transmembrane domain"/>
    <property type="match status" value="2"/>
</dbReference>
<dbReference type="AlphaFoldDB" id="C8X747"/>
<dbReference type="Gene3D" id="1.20.1640.10">
    <property type="entry name" value="Multidrug efflux transporter AcrB transmembrane domain"/>
    <property type="match status" value="2"/>
</dbReference>
<protein>
    <submittedName>
        <fullName evidence="9">MMPL domain protein</fullName>
    </submittedName>
</protein>
<feature type="domain" description="SSD" evidence="8">
    <location>
        <begin position="170"/>
        <end position="319"/>
    </location>
</feature>
<feature type="transmembrane region" description="Helical" evidence="7">
    <location>
        <begin position="295"/>
        <end position="321"/>
    </location>
</feature>
<feature type="transmembrane region" description="Helical" evidence="7">
    <location>
        <begin position="364"/>
        <end position="383"/>
    </location>
</feature>
<dbReference type="InParanoid" id="C8X747"/>
<evidence type="ECO:0000256" key="4">
    <source>
        <dbReference type="ARBA" id="ARBA00022989"/>
    </source>
</evidence>
<evidence type="ECO:0000256" key="3">
    <source>
        <dbReference type="ARBA" id="ARBA00022692"/>
    </source>
</evidence>
<evidence type="ECO:0000256" key="1">
    <source>
        <dbReference type="ARBA" id="ARBA00004651"/>
    </source>
</evidence>
<evidence type="ECO:0000313" key="9">
    <source>
        <dbReference type="EMBL" id="ACV76916.1"/>
    </source>
</evidence>
<dbReference type="EMBL" id="CP001737">
    <property type="protein sequence ID" value="ACV76916.1"/>
    <property type="molecule type" value="Genomic_DNA"/>
</dbReference>
<feature type="transmembrane region" description="Helical" evidence="7">
    <location>
        <begin position="263"/>
        <end position="283"/>
    </location>
</feature>
<evidence type="ECO:0000256" key="7">
    <source>
        <dbReference type="SAM" id="Phobius"/>
    </source>
</evidence>
<dbReference type="PROSITE" id="PS50156">
    <property type="entry name" value="SSD"/>
    <property type="match status" value="1"/>
</dbReference>
<feature type="transmembrane region" description="Helical" evidence="7">
    <location>
        <begin position="515"/>
        <end position="534"/>
    </location>
</feature>
<gene>
    <name evidence="9" type="ordered locus">Namu_0497</name>
</gene>
<evidence type="ECO:0000259" key="8">
    <source>
        <dbReference type="PROSITE" id="PS50156"/>
    </source>
</evidence>
<evidence type="ECO:0000313" key="10">
    <source>
        <dbReference type="Proteomes" id="UP000002218"/>
    </source>
</evidence>
<feature type="transmembrane region" description="Helical" evidence="7">
    <location>
        <begin position="653"/>
        <end position="675"/>
    </location>
</feature>
<dbReference type="RefSeq" id="WP_015745834.1">
    <property type="nucleotide sequence ID" value="NC_013235.1"/>
</dbReference>
<reference evidence="9 10" key="2">
    <citation type="journal article" date="2010" name="Stand. Genomic Sci.">
        <title>Complete genome sequence of Nakamurella multipartita type strain (Y-104).</title>
        <authorList>
            <person name="Tice H."/>
            <person name="Mayilraj S."/>
            <person name="Sims D."/>
            <person name="Lapidus A."/>
            <person name="Nolan M."/>
            <person name="Lucas S."/>
            <person name="Glavina Del Rio T."/>
            <person name="Copeland A."/>
            <person name="Cheng J.F."/>
            <person name="Meincke L."/>
            <person name="Bruce D."/>
            <person name="Goodwin L."/>
            <person name="Pitluck S."/>
            <person name="Ivanova N."/>
            <person name="Mavromatis K."/>
            <person name="Ovchinnikova G."/>
            <person name="Pati A."/>
            <person name="Chen A."/>
            <person name="Palaniappan K."/>
            <person name="Land M."/>
            <person name="Hauser L."/>
            <person name="Chang Y.J."/>
            <person name="Jeffries C.D."/>
            <person name="Detter J.C."/>
            <person name="Brettin T."/>
            <person name="Rohde M."/>
            <person name="Goker M."/>
            <person name="Bristow J."/>
            <person name="Eisen J.A."/>
            <person name="Markowitz V."/>
            <person name="Hugenholtz P."/>
            <person name="Kyrpides N.C."/>
            <person name="Klenk H.P."/>
            <person name="Chen F."/>
        </authorList>
    </citation>
    <scope>NUCLEOTIDE SEQUENCE [LARGE SCALE GENOMIC DNA]</scope>
    <source>
        <strain evidence="10">ATCC 700099 / DSM 44233 / CIP 104796 / JCM 9543 / NBRC 105858 / Y-104</strain>
    </source>
</reference>
<keyword evidence="4 7" id="KW-1133">Transmembrane helix</keyword>
<dbReference type="InterPro" id="IPR004869">
    <property type="entry name" value="MMPL_dom"/>
</dbReference>
<keyword evidence="2" id="KW-1003">Cell membrane</keyword>
<dbReference type="PANTHER" id="PTHR33406">
    <property type="entry name" value="MEMBRANE PROTEIN MJ1562-RELATED"/>
    <property type="match status" value="1"/>
</dbReference>
<reference evidence="10" key="1">
    <citation type="submission" date="2009-09" db="EMBL/GenBank/DDBJ databases">
        <title>The complete genome of Nakamurella multipartita DSM 44233.</title>
        <authorList>
            <consortium name="US DOE Joint Genome Institute (JGI-PGF)"/>
            <person name="Lucas S."/>
            <person name="Copeland A."/>
            <person name="Lapidus A."/>
            <person name="Glavina del Rio T."/>
            <person name="Dalin E."/>
            <person name="Tice H."/>
            <person name="Bruce D."/>
            <person name="Goodwin L."/>
            <person name="Pitluck S."/>
            <person name="Kyrpides N."/>
            <person name="Mavromatis K."/>
            <person name="Ivanova N."/>
            <person name="Ovchinnikova G."/>
            <person name="Sims D."/>
            <person name="Meincke L."/>
            <person name="Brettin T."/>
            <person name="Detter J.C."/>
            <person name="Han C."/>
            <person name="Larimer F."/>
            <person name="Land M."/>
            <person name="Hauser L."/>
            <person name="Markowitz V."/>
            <person name="Cheng J.-F."/>
            <person name="Hugenholtz P."/>
            <person name="Woyke T."/>
            <person name="Wu D."/>
            <person name="Klenk H.-P."/>
            <person name="Eisen J.A."/>
        </authorList>
    </citation>
    <scope>NUCLEOTIDE SEQUENCE [LARGE SCALE GENOMIC DNA]</scope>
    <source>
        <strain evidence="10">ATCC 700099 / DSM 44233 / CIP 104796 / JCM 9543 / NBRC 105858 / Y-104</strain>
    </source>
</reference>
<dbReference type="KEGG" id="nml:Namu_0497"/>
<sequence precursor="true">MSRLLTRLGYTAAVHPWRIIAGWVVALALTLALSATVGGSPHDDYTVAGSASQAGSDLLTERFGDTYATDARVVVRDPDGSLDPAVVDALSGRLAGLPHVVAVDPPRMSADGDTALLTVRYDVPVTDFTGSAAVDALRSATAPTEQAGLTVALGGQVPENFAPPSGVAELVGVLIALLILVFAFGSVVAAGLPMAVALVGLGVGSSLIALLAAVADVSTVAPTVAAMVGLGVGIDYALLLVTRFVEGLRAGLPVPDAAARANGTAGVSVVFAGTTVLVSLIGLRLADLSTYTTVGIATLLVVLSVMLTSITLVPALCGLVGRRVLGRRARRAPGADAAAGRPRAAEPGATATARWAHRVGRRPWPWALGALTLLLVLAAPVLGMRTWPQDAGSQPESNTTRIAYDLVADEFGPGANGPFLLAVDLTGTAGSAGQTVVSQLTERVAADPGVAAVAPPVLNPAGDAALIIVQPTTGPQDEATVELLHRLRAELPQTVRVTGLTAVFADISDRLADRLWVVIAFVVGVSLLLLTAAFRSVIVAVKAAAMNLLSVAAAYGVMVAIFQWGWGAELLGLPHAVAISSWVPILMFTILFGLSMDYQVFLLSRIREDYLATDDPRGSVVRGLAGTGRVITCAAAIMVAVFVGFGLDADPVVKMMGVGMAVAVLIDATVVRMVLVPATMSILGRANWWLPRWLDRVLPHLDTEGSDPRPVGSADPTGGDAASTHPAPAGVA</sequence>
<feature type="transmembrane region" description="Helical" evidence="7">
    <location>
        <begin position="624"/>
        <end position="647"/>
    </location>
</feature>